<dbReference type="PANTHER" id="PTHR48207">
    <property type="entry name" value="SUCCINATE--HYDROXYMETHYLGLUTARATE COA-TRANSFERASE"/>
    <property type="match status" value="1"/>
</dbReference>
<dbReference type="Proteomes" id="UP000280417">
    <property type="component" value="Unassembled WGS sequence"/>
</dbReference>
<dbReference type="GO" id="GO:0008410">
    <property type="term" value="F:CoA-transferase activity"/>
    <property type="evidence" value="ECO:0007669"/>
    <property type="project" value="TreeGrafter"/>
</dbReference>
<comment type="caution">
    <text evidence="2">The sequence shown here is derived from an EMBL/GenBank/DDBJ whole genome shotgun (WGS) entry which is preliminary data.</text>
</comment>
<dbReference type="SUPFAM" id="SSF89796">
    <property type="entry name" value="CoA-transferase family III (CaiB/BaiF)"/>
    <property type="match status" value="1"/>
</dbReference>
<dbReference type="InterPro" id="IPR044855">
    <property type="entry name" value="CoA-Trfase_III_dom3_sf"/>
</dbReference>
<dbReference type="Pfam" id="PF02515">
    <property type="entry name" value="CoA_transf_3"/>
    <property type="match status" value="1"/>
</dbReference>
<dbReference type="AlphaFoldDB" id="A0A662DG20"/>
<keyword evidence="1 2" id="KW-0808">Transferase</keyword>
<gene>
    <name evidence="2" type="ORF">DRJ04_04980</name>
</gene>
<dbReference type="InterPro" id="IPR050483">
    <property type="entry name" value="CoA-transferase_III_domain"/>
</dbReference>
<proteinExistence type="predicted"/>
<dbReference type="InterPro" id="IPR003673">
    <property type="entry name" value="CoA-Trfase_fam_III"/>
</dbReference>
<dbReference type="Gene3D" id="3.30.1540.10">
    <property type="entry name" value="formyl-coa transferase, domain 3"/>
    <property type="match status" value="1"/>
</dbReference>
<dbReference type="PANTHER" id="PTHR48207:SF3">
    <property type="entry name" value="SUCCINATE--HYDROXYMETHYLGLUTARATE COA-TRANSFERASE"/>
    <property type="match status" value="1"/>
</dbReference>
<sequence length="403" mass="44775">MGQLNHANNQPLRGIRVLDLSRILAGPYCTMMLGDLGAEIIKVEQPRVGDGTRQWGPPFKGGESAYFICINRNKKSITVNLKHPRGIKIIKQLVKKSDVLVENFRYGTMDKLGLDYETLKKINPKLIYCTISAFGTTGPYRELPGYDFLVQAMGGIMSITGEPDGPPMKVGVAIIDVTAALYATSAILAALFYREKTGEGQKVETSLIEAQVAWLINVGSNYLVSGEVPKRYGNAHPNIVPYQVFKVKDGYVALAIGNDLQWKKFCELAGVKELAENPKFETNPKRVENRKELIKILDKLMLEKRGKEWIKLCRDNGIPCGPINTIDKVFNDPQVLNRGMVVEVDHPTAGKIKLAGIPMKFSRTPAFVKSPPPLLGEHTNEVLSNLLGYSKEEILNLRKEQVI</sequence>
<evidence type="ECO:0000256" key="1">
    <source>
        <dbReference type="ARBA" id="ARBA00022679"/>
    </source>
</evidence>
<evidence type="ECO:0000313" key="3">
    <source>
        <dbReference type="Proteomes" id="UP000280417"/>
    </source>
</evidence>
<dbReference type="Gene3D" id="3.40.50.10540">
    <property type="entry name" value="Crotonobetainyl-coa:carnitine coa-transferase, domain 1"/>
    <property type="match status" value="1"/>
</dbReference>
<evidence type="ECO:0000313" key="2">
    <source>
        <dbReference type="EMBL" id="RLE13079.1"/>
    </source>
</evidence>
<reference evidence="2 3" key="1">
    <citation type="submission" date="2018-06" db="EMBL/GenBank/DDBJ databases">
        <title>Extensive metabolic versatility and redundancy in microbially diverse, dynamic hydrothermal sediments.</title>
        <authorList>
            <person name="Dombrowski N."/>
            <person name="Teske A."/>
            <person name="Baker B.J."/>
        </authorList>
    </citation>
    <scope>NUCLEOTIDE SEQUENCE [LARGE SCALE GENOMIC DNA]</scope>
    <source>
        <strain evidence="2">B3_G15</strain>
    </source>
</reference>
<name>A0A662DG20_UNCAE</name>
<protein>
    <submittedName>
        <fullName evidence="2">CoA transferase</fullName>
    </submittedName>
</protein>
<dbReference type="InterPro" id="IPR023606">
    <property type="entry name" value="CoA-Trfase_III_dom_1_sf"/>
</dbReference>
<dbReference type="EMBL" id="QMQA01000118">
    <property type="protein sequence ID" value="RLE13079.1"/>
    <property type="molecule type" value="Genomic_DNA"/>
</dbReference>
<accession>A0A662DG20</accession>
<organism evidence="2 3">
    <name type="scientific">Aerophobetes bacterium</name>
    <dbReference type="NCBI Taxonomy" id="2030807"/>
    <lineage>
        <taxon>Bacteria</taxon>
        <taxon>Candidatus Aerophobota</taxon>
    </lineage>
</organism>